<geneLocation type="plasmid" evidence="1 2">
    <name>pRUNSL03</name>
</geneLocation>
<dbReference type="KEGG" id="rsi:Runsl_5870"/>
<sequence>MRNYIEGAILEALEKADNLKGKIPGGPKLSVYFEQLASRAENDLDYIIIRLQNLLESSVDTVLKQKFMDYKRICEELSILENVVIAALLRNKDDVYVNKMVKAICEEINFPITKPVTSSLSQKYYHIYTGYNLLCIPLLESDFLLHLPDIYHELAHPLFANENRKLRKGQEELGKFNRVARKFFDEEINRIKRNSTTPNEKIDFYHTWKVAWVKNWSVEFFCDLFGIYTLGPAFAWSNLHLCVKSSSNIYRIPYVQPNSHPPDEARMKAMFYGLELIGYKSESDQIRNKWDEFKQIIQHPETDYFFNAVPESLIKECIKYALEATIHFGCEIVSPKHPGQIINLLNNAWTTFWEDPVSFTGWEKAQVQVLQDNWSKDN</sequence>
<gene>
    <name evidence="1" type="ordered locus">Runsl_5870</name>
</gene>
<dbReference type="AlphaFoldDB" id="A0A7U4E908"/>
<name>A0A7U4E908_RUNSL</name>
<dbReference type="EMBL" id="CP002862">
    <property type="protein sequence ID" value="AEI52166.1"/>
    <property type="molecule type" value="Genomic_DNA"/>
</dbReference>
<keyword evidence="2" id="KW-1185">Reference proteome</keyword>
<keyword evidence="1" id="KW-0614">Plasmid</keyword>
<accession>A0A7U4E908</accession>
<organism evidence="1 2">
    <name type="scientific">Runella slithyformis (strain ATCC 29530 / DSM 19594 / LMG 11500 / NCIMB 11436 / LSU 4)</name>
    <dbReference type="NCBI Taxonomy" id="761193"/>
    <lineage>
        <taxon>Bacteria</taxon>
        <taxon>Pseudomonadati</taxon>
        <taxon>Bacteroidota</taxon>
        <taxon>Cytophagia</taxon>
        <taxon>Cytophagales</taxon>
        <taxon>Spirosomataceae</taxon>
        <taxon>Runella</taxon>
    </lineage>
</organism>
<evidence type="ECO:0000313" key="1">
    <source>
        <dbReference type="EMBL" id="AEI52166.1"/>
    </source>
</evidence>
<reference evidence="2" key="1">
    <citation type="submission" date="2011-06" db="EMBL/GenBank/DDBJ databases">
        <title>The complete genome of plasmid 3 of Runella slithyformis DSM 19594.</title>
        <authorList>
            <consortium name="US DOE Joint Genome Institute (JGI-PGF)"/>
            <person name="Lucas S."/>
            <person name="Han J."/>
            <person name="Lapidus A."/>
            <person name="Bruce D."/>
            <person name="Goodwin L."/>
            <person name="Pitluck S."/>
            <person name="Peters L."/>
            <person name="Kyrpides N."/>
            <person name="Mavromatis K."/>
            <person name="Ivanova N."/>
            <person name="Ovchinnikova G."/>
            <person name="Zhang X."/>
            <person name="Misra M."/>
            <person name="Detter J.C."/>
            <person name="Tapia R."/>
            <person name="Han C."/>
            <person name="Land M."/>
            <person name="Hauser L."/>
            <person name="Markowitz V."/>
            <person name="Cheng J.-F."/>
            <person name="Hugenholtz P."/>
            <person name="Woyke T."/>
            <person name="Wu D."/>
            <person name="Tindall B."/>
            <person name="Faehrich R."/>
            <person name="Brambilla E."/>
            <person name="Klenk H.-P."/>
            <person name="Eisen J.A."/>
        </authorList>
    </citation>
    <scope>NUCLEOTIDE SEQUENCE [LARGE SCALE GENOMIC DNA]</scope>
    <source>
        <strain evidence="2">ATCC 29530 / DSM 19594 / LMG 11500 / NCIMB 11436 / LSU 4</strain>
        <plasmid evidence="2">pRUNSL03</plasmid>
    </source>
</reference>
<dbReference type="RefSeq" id="WP_013921747.1">
    <property type="nucleotide sequence ID" value="NC_015694.1"/>
</dbReference>
<reference evidence="1 2" key="2">
    <citation type="journal article" date="2012" name="Stand. Genomic Sci.">
        <title>Complete genome sequence of the aquatic bacterium Runella slithyformis type strain (LSU 4(T)).</title>
        <authorList>
            <person name="Copeland A."/>
            <person name="Zhang X."/>
            <person name="Misra M."/>
            <person name="Lapidus A."/>
            <person name="Nolan M."/>
            <person name="Lucas S."/>
            <person name="Deshpande S."/>
            <person name="Cheng J.F."/>
            <person name="Tapia R."/>
            <person name="Goodwin L.A."/>
            <person name="Pitluck S."/>
            <person name="Liolios K."/>
            <person name="Pagani I."/>
            <person name="Ivanova N."/>
            <person name="Mikhailova N."/>
            <person name="Pati A."/>
            <person name="Chen A."/>
            <person name="Palaniappan K."/>
            <person name="Land M."/>
            <person name="Hauser L."/>
            <person name="Pan C."/>
            <person name="Jeffries C.D."/>
            <person name="Detter J.C."/>
            <person name="Brambilla E.M."/>
            <person name="Rohde M."/>
            <person name="Djao O.D."/>
            <person name="Goker M."/>
            <person name="Sikorski J."/>
            <person name="Tindall B.J."/>
            <person name="Woyke T."/>
            <person name="Bristow J."/>
            <person name="Eisen J.A."/>
            <person name="Markowitz V."/>
            <person name="Hugenholtz P."/>
            <person name="Kyrpides N.C."/>
            <person name="Klenk H.P."/>
            <person name="Mavromatis K."/>
        </authorList>
    </citation>
    <scope>NUCLEOTIDE SEQUENCE [LARGE SCALE GENOMIC DNA]</scope>
    <source>
        <strain evidence="2">ATCC 29530 / DSM 19594 / LMG 11500 / NCIMB 11436 / LSU 4</strain>
    </source>
</reference>
<dbReference type="Proteomes" id="UP000000493">
    <property type="component" value="Plasmid pRUNSL03"/>
</dbReference>
<proteinExistence type="predicted"/>
<evidence type="ECO:0000313" key="2">
    <source>
        <dbReference type="Proteomes" id="UP000000493"/>
    </source>
</evidence>
<protein>
    <submittedName>
        <fullName evidence="1">Uncharacterized protein</fullName>
    </submittedName>
</protein>